<sequence>MQHDGPQRDAAFGAAPQTIIKAFKELYILSGAAAQFGCYGLEVVDSQWRALIECTHDARAVAPREAACETEAFTAFGQLLAMCENIVGLHMSGHPCPPAMWREVARMGRDAYPYIYQRMAAQRGGA</sequence>
<organism evidence="1 2">
    <name type="scientific">Paraburkholderia kirstenboschensis</name>
    <dbReference type="NCBI Taxonomy" id="1245436"/>
    <lineage>
        <taxon>Bacteria</taxon>
        <taxon>Pseudomonadati</taxon>
        <taxon>Pseudomonadota</taxon>
        <taxon>Betaproteobacteria</taxon>
        <taxon>Burkholderiales</taxon>
        <taxon>Burkholderiaceae</taxon>
        <taxon>Paraburkholderia</taxon>
    </lineage>
</organism>
<evidence type="ECO:0000313" key="2">
    <source>
        <dbReference type="Proteomes" id="UP001302652"/>
    </source>
</evidence>
<reference evidence="1 2" key="1">
    <citation type="submission" date="2023-10" db="EMBL/GenBank/DDBJ databases">
        <title>Surface-active antibiotics is a multifunctional adaptation for post-fire microbes.</title>
        <authorList>
            <person name="Liu M.D."/>
            <person name="Du Y."/>
            <person name="Koupaei S.K."/>
            <person name="Kim N.R."/>
            <person name="Zhang W."/>
            <person name="Traxler M.F."/>
        </authorList>
    </citation>
    <scope>NUCLEOTIDE SEQUENCE [LARGE SCALE GENOMIC DNA]</scope>
    <source>
        <strain evidence="1 2">F3</strain>
    </source>
</reference>
<keyword evidence="2" id="KW-1185">Reference proteome</keyword>
<evidence type="ECO:0000313" key="1">
    <source>
        <dbReference type="EMBL" id="WOD13597.1"/>
    </source>
</evidence>
<dbReference type="Proteomes" id="UP001302652">
    <property type="component" value="Chromosome 3"/>
</dbReference>
<accession>A0ABZ0EBL7</accession>
<protein>
    <submittedName>
        <fullName evidence="1">Uncharacterized protein</fullName>
    </submittedName>
</protein>
<dbReference type="RefSeq" id="WP_317015184.1">
    <property type="nucleotide sequence ID" value="NZ_CP136511.1"/>
</dbReference>
<name>A0ABZ0EBL7_9BURK</name>
<dbReference type="EMBL" id="CP136511">
    <property type="protein sequence ID" value="WOD13597.1"/>
    <property type="molecule type" value="Genomic_DNA"/>
</dbReference>
<proteinExistence type="predicted"/>
<gene>
    <name evidence="1" type="ORF">RW095_06310</name>
</gene>